<accession>A0A9P5Z3F4</accession>
<keyword evidence="4" id="KW-1185">Reference proteome</keyword>
<dbReference type="Proteomes" id="UP000807469">
    <property type="component" value="Unassembled WGS sequence"/>
</dbReference>
<proteinExistence type="predicted"/>
<gene>
    <name evidence="3" type="ORF">BDN70DRAFT_685304</name>
</gene>
<evidence type="ECO:0000256" key="1">
    <source>
        <dbReference type="SAM" id="MobiDB-lite"/>
    </source>
</evidence>
<keyword evidence="2" id="KW-0732">Signal</keyword>
<feature type="region of interest" description="Disordered" evidence="1">
    <location>
        <begin position="50"/>
        <end position="70"/>
    </location>
</feature>
<feature type="signal peptide" evidence="2">
    <location>
        <begin position="1"/>
        <end position="22"/>
    </location>
</feature>
<sequence>MISLTCPTAASLFCNLLAPLLETPDPSPGANCTESEISFIPSARQPYHYPPARVKPPKKGPPINSGLSRKVDKHKHPTFFSLHLFVLCQRHALPLVNYLVSSKNSVHVPSSLCSGRDRSSTKIGRMCPRRIPAHA</sequence>
<feature type="chain" id="PRO_5040201153" evidence="2">
    <location>
        <begin position="23"/>
        <end position="135"/>
    </location>
</feature>
<evidence type="ECO:0000313" key="4">
    <source>
        <dbReference type="Proteomes" id="UP000807469"/>
    </source>
</evidence>
<evidence type="ECO:0000313" key="3">
    <source>
        <dbReference type="EMBL" id="KAF9479565.1"/>
    </source>
</evidence>
<reference evidence="3" key="1">
    <citation type="submission" date="2020-11" db="EMBL/GenBank/DDBJ databases">
        <authorList>
            <consortium name="DOE Joint Genome Institute"/>
            <person name="Ahrendt S."/>
            <person name="Riley R."/>
            <person name="Andreopoulos W."/>
            <person name="Labutti K."/>
            <person name="Pangilinan J."/>
            <person name="Ruiz-Duenas F.J."/>
            <person name="Barrasa J.M."/>
            <person name="Sanchez-Garcia M."/>
            <person name="Camarero S."/>
            <person name="Miyauchi S."/>
            <person name="Serrano A."/>
            <person name="Linde D."/>
            <person name="Babiker R."/>
            <person name="Drula E."/>
            <person name="Ayuso-Fernandez I."/>
            <person name="Pacheco R."/>
            <person name="Padilla G."/>
            <person name="Ferreira P."/>
            <person name="Barriuso J."/>
            <person name="Kellner H."/>
            <person name="Castanera R."/>
            <person name="Alfaro M."/>
            <person name="Ramirez L."/>
            <person name="Pisabarro A.G."/>
            <person name="Kuo A."/>
            <person name="Tritt A."/>
            <person name="Lipzen A."/>
            <person name="He G."/>
            <person name="Yan M."/>
            <person name="Ng V."/>
            <person name="Cullen D."/>
            <person name="Martin F."/>
            <person name="Rosso M.-N."/>
            <person name="Henrissat B."/>
            <person name="Hibbett D."/>
            <person name="Martinez A.T."/>
            <person name="Grigoriev I.V."/>
        </authorList>
    </citation>
    <scope>NUCLEOTIDE SEQUENCE</scope>
    <source>
        <strain evidence="3">CIRM-BRFM 674</strain>
    </source>
</reference>
<organism evidence="3 4">
    <name type="scientific">Pholiota conissans</name>
    <dbReference type="NCBI Taxonomy" id="109636"/>
    <lineage>
        <taxon>Eukaryota</taxon>
        <taxon>Fungi</taxon>
        <taxon>Dikarya</taxon>
        <taxon>Basidiomycota</taxon>
        <taxon>Agaricomycotina</taxon>
        <taxon>Agaricomycetes</taxon>
        <taxon>Agaricomycetidae</taxon>
        <taxon>Agaricales</taxon>
        <taxon>Agaricineae</taxon>
        <taxon>Strophariaceae</taxon>
        <taxon>Pholiota</taxon>
    </lineage>
</organism>
<evidence type="ECO:0000256" key="2">
    <source>
        <dbReference type="SAM" id="SignalP"/>
    </source>
</evidence>
<dbReference type="AlphaFoldDB" id="A0A9P5Z3F4"/>
<protein>
    <submittedName>
        <fullName evidence="3">Uncharacterized protein</fullName>
    </submittedName>
</protein>
<dbReference type="EMBL" id="MU155210">
    <property type="protein sequence ID" value="KAF9479565.1"/>
    <property type="molecule type" value="Genomic_DNA"/>
</dbReference>
<name>A0A9P5Z3F4_9AGAR</name>
<comment type="caution">
    <text evidence="3">The sequence shown here is derived from an EMBL/GenBank/DDBJ whole genome shotgun (WGS) entry which is preliminary data.</text>
</comment>